<evidence type="ECO:0000256" key="4">
    <source>
        <dbReference type="ARBA" id="ARBA00023288"/>
    </source>
</evidence>
<evidence type="ECO:0000256" key="1">
    <source>
        <dbReference type="ARBA" id="ARBA00010603"/>
    </source>
</evidence>
<organism evidence="5 6">
    <name type="scientific">Caenorhabditis japonica</name>
    <dbReference type="NCBI Taxonomy" id="281687"/>
    <lineage>
        <taxon>Eukaryota</taxon>
        <taxon>Metazoa</taxon>
        <taxon>Ecdysozoa</taxon>
        <taxon>Nematoda</taxon>
        <taxon>Chromadorea</taxon>
        <taxon>Rhabditida</taxon>
        <taxon>Rhabditina</taxon>
        <taxon>Rhabditomorpha</taxon>
        <taxon>Rhabditoidea</taxon>
        <taxon>Rhabditidae</taxon>
        <taxon>Peloderinae</taxon>
        <taxon>Caenorhabditis</taxon>
    </lineage>
</organism>
<dbReference type="AlphaFoldDB" id="A0A8R1HHV6"/>
<keyword evidence="4" id="KW-0449">Lipoprotein</keyword>
<dbReference type="GO" id="GO:0005794">
    <property type="term" value="C:Golgi apparatus"/>
    <property type="evidence" value="ECO:0007669"/>
    <property type="project" value="TreeGrafter"/>
</dbReference>
<name>A0A8R1HHV6_CAEJA</name>
<dbReference type="Pfam" id="PF09742">
    <property type="entry name" value="Dymeclin"/>
    <property type="match status" value="1"/>
</dbReference>
<accession>A0A8R1HHV6</accession>
<dbReference type="InterPro" id="IPR019142">
    <property type="entry name" value="Dymeclin"/>
</dbReference>
<dbReference type="EnsemblMetazoa" id="CJA02091.1">
    <property type="protein sequence ID" value="CJA02091.1"/>
    <property type="gene ID" value="WBGene00121296"/>
</dbReference>
<sequence>MDQGLSAPIYRSHQQQIDRNGLIDLENRIQSLVDGALRDDAKLKLLHHEDITALEEGIRTLLEIINSALCGGLRHNCHLIYNLLYHRDLFDAYMQHPMFQDLLVNIVAVISHFSTKVVHVPAGDGATMLQIIEKEANVWPTDKLAKFPELKFRYVEDEYTVDFFVPYVWRLSVQHSGIHFETSRIKIFNAQSIA</sequence>
<comment type="similarity">
    <text evidence="1">Belongs to the dymeclin family.</text>
</comment>
<evidence type="ECO:0000313" key="5">
    <source>
        <dbReference type="EnsemblMetazoa" id="CJA02091.1"/>
    </source>
</evidence>
<evidence type="ECO:0000256" key="2">
    <source>
        <dbReference type="ARBA" id="ARBA00015736"/>
    </source>
</evidence>
<keyword evidence="3" id="KW-0519">Myristate</keyword>
<proteinExistence type="inferred from homology"/>
<reference evidence="5" key="2">
    <citation type="submission" date="2022-06" db="UniProtKB">
        <authorList>
            <consortium name="EnsemblMetazoa"/>
        </authorList>
    </citation>
    <scope>IDENTIFICATION</scope>
    <source>
        <strain evidence="5">DF5081</strain>
    </source>
</reference>
<keyword evidence="6" id="KW-1185">Reference proteome</keyword>
<dbReference type="PANTHER" id="PTHR12895:SF9">
    <property type="entry name" value="DYMECLIN"/>
    <property type="match status" value="1"/>
</dbReference>
<evidence type="ECO:0000313" key="6">
    <source>
        <dbReference type="Proteomes" id="UP000005237"/>
    </source>
</evidence>
<dbReference type="GO" id="GO:0007030">
    <property type="term" value="P:Golgi organization"/>
    <property type="evidence" value="ECO:0007669"/>
    <property type="project" value="TreeGrafter"/>
</dbReference>
<dbReference type="PANTHER" id="PTHR12895">
    <property type="entry name" value="DYMECLIN"/>
    <property type="match status" value="1"/>
</dbReference>
<evidence type="ECO:0000256" key="3">
    <source>
        <dbReference type="ARBA" id="ARBA00022707"/>
    </source>
</evidence>
<reference evidence="6" key="1">
    <citation type="submission" date="2010-08" db="EMBL/GenBank/DDBJ databases">
        <authorList>
            <consortium name="Caenorhabditis japonica Sequencing Consortium"/>
            <person name="Wilson R.K."/>
        </authorList>
    </citation>
    <scope>NUCLEOTIDE SEQUENCE [LARGE SCALE GENOMIC DNA]</scope>
    <source>
        <strain evidence="6">DF5081</strain>
    </source>
</reference>
<dbReference type="Proteomes" id="UP000005237">
    <property type="component" value="Unassembled WGS sequence"/>
</dbReference>
<protein>
    <recommendedName>
        <fullName evidence="2">Dymeclin</fullName>
    </recommendedName>
</protein>